<feature type="transmembrane region" description="Helical" evidence="21">
    <location>
        <begin position="23"/>
        <end position="48"/>
    </location>
</feature>
<dbReference type="PANTHER" id="PTHR30474:SF2">
    <property type="entry name" value="PEPTIDOGLYCAN GLYCOSYLTRANSFERASE FTSW-RELATED"/>
    <property type="match status" value="1"/>
</dbReference>
<dbReference type="GO" id="GO:0015648">
    <property type="term" value="F:lipid-linked peptidoglycan transporter activity"/>
    <property type="evidence" value="ECO:0007669"/>
    <property type="project" value="TreeGrafter"/>
</dbReference>
<evidence type="ECO:0000256" key="8">
    <source>
        <dbReference type="ARBA" id="ARBA00022960"/>
    </source>
</evidence>
<sequence>MSLKKKLTKLLDKRIGYHEPDKALMLIIGVIVIFGLISLSSASAVVAYDKFGDVYYYFKHQLQGLTIGIAAFIFFSRVDYHLWRKYAFWFLIGSIFLLLLVFIPGLSAHYGKARSWINVFGFSLQPSEFVKLSFLLYLAAWLETRKKSLHEISQGIGPFIAVLGFIALLMLLQPDLGTLSIVTATSLIVYFAGGGKKRHLVTICLVGVLALTAIISVKTYQQERFKCLLDPNYDSRGACYQINQSLIAVGSGGVLGRGLGASRQKYMYLPEVSGDSIFAIIAEETGLLVCIALICAYLFLFYRGYLIAKNAPDDFGKILAIGIVSWIVIQAIINIGGIINLMPMTGVPLPLISYGGSAILAALAACGILVNISKQTKLR</sequence>
<comment type="subcellular location">
    <subcellularLocation>
        <location evidence="1">Cell membrane</location>
        <topology evidence="1">Multi-pass membrane protein</topology>
    </subcellularLocation>
</comment>
<evidence type="ECO:0000313" key="23">
    <source>
        <dbReference type="Proteomes" id="UP000034022"/>
    </source>
</evidence>
<feature type="transmembrane region" description="Helical" evidence="21">
    <location>
        <begin position="318"/>
        <end position="339"/>
    </location>
</feature>
<evidence type="ECO:0000256" key="11">
    <source>
        <dbReference type="ARBA" id="ARBA00023136"/>
    </source>
</evidence>
<keyword evidence="13" id="KW-0961">Cell wall biogenesis/degradation</keyword>
<dbReference type="GO" id="GO:0051301">
    <property type="term" value="P:cell division"/>
    <property type="evidence" value="ECO:0007669"/>
    <property type="project" value="UniProtKB-KW"/>
</dbReference>
<feature type="transmembrane region" description="Helical" evidence="21">
    <location>
        <begin position="116"/>
        <end position="140"/>
    </location>
</feature>
<evidence type="ECO:0000256" key="13">
    <source>
        <dbReference type="ARBA" id="ARBA00023316"/>
    </source>
</evidence>
<dbReference type="Proteomes" id="UP000034022">
    <property type="component" value="Unassembled WGS sequence"/>
</dbReference>
<evidence type="ECO:0000256" key="3">
    <source>
        <dbReference type="ARBA" id="ARBA00022475"/>
    </source>
</evidence>
<evidence type="ECO:0000256" key="6">
    <source>
        <dbReference type="ARBA" id="ARBA00022679"/>
    </source>
</evidence>
<feature type="transmembrane region" description="Helical" evidence="21">
    <location>
        <begin position="87"/>
        <end position="110"/>
    </location>
</feature>
<feature type="transmembrane region" description="Helical" evidence="21">
    <location>
        <begin position="152"/>
        <end position="170"/>
    </location>
</feature>
<feature type="transmembrane region" description="Helical" evidence="21">
    <location>
        <begin position="286"/>
        <end position="306"/>
    </location>
</feature>
<evidence type="ECO:0000256" key="17">
    <source>
        <dbReference type="ARBA" id="ARBA00041185"/>
    </source>
</evidence>
<gene>
    <name evidence="22" type="ORF">US91_C0003G0036</name>
</gene>
<dbReference type="GO" id="GO:0071555">
    <property type="term" value="P:cell wall organization"/>
    <property type="evidence" value="ECO:0007669"/>
    <property type="project" value="UniProtKB-KW"/>
</dbReference>
<dbReference type="NCBIfam" id="TIGR02614">
    <property type="entry name" value="ftsW"/>
    <property type="match status" value="1"/>
</dbReference>
<evidence type="ECO:0000256" key="15">
    <source>
        <dbReference type="ARBA" id="ARBA00033270"/>
    </source>
</evidence>
<evidence type="ECO:0000256" key="9">
    <source>
        <dbReference type="ARBA" id="ARBA00022984"/>
    </source>
</evidence>
<evidence type="ECO:0000256" key="2">
    <source>
        <dbReference type="ARBA" id="ARBA00004752"/>
    </source>
</evidence>
<reference evidence="22 23" key="1">
    <citation type="journal article" date="2015" name="Nature">
        <title>rRNA introns, odd ribosomes, and small enigmatic genomes across a large radiation of phyla.</title>
        <authorList>
            <person name="Brown C.T."/>
            <person name="Hug L.A."/>
            <person name="Thomas B.C."/>
            <person name="Sharon I."/>
            <person name="Castelle C.J."/>
            <person name="Singh A."/>
            <person name="Wilkins M.J."/>
            <person name="Williams K.H."/>
            <person name="Banfield J.F."/>
        </authorList>
    </citation>
    <scope>NUCLEOTIDE SEQUENCE [LARGE SCALE GENOMIC DNA]</scope>
</reference>
<evidence type="ECO:0000256" key="18">
    <source>
        <dbReference type="ARBA" id="ARBA00041418"/>
    </source>
</evidence>
<comment type="caution">
    <text evidence="22">The sequence shown here is derived from an EMBL/GenBank/DDBJ whole genome shotgun (WGS) entry which is preliminary data.</text>
</comment>
<keyword evidence="12" id="KW-0131">Cell cycle</keyword>
<dbReference type="GO" id="GO:0032153">
    <property type="term" value="C:cell division site"/>
    <property type="evidence" value="ECO:0007669"/>
    <property type="project" value="TreeGrafter"/>
</dbReference>
<dbReference type="GO" id="GO:0008360">
    <property type="term" value="P:regulation of cell shape"/>
    <property type="evidence" value="ECO:0007669"/>
    <property type="project" value="UniProtKB-KW"/>
</dbReference>
<dbReference type="GO" id="GO:0009252">
    <property type="term" value="P:peptidoglycan biosynthetic process"/>
    <property type="evidence" value="ECO:0007669"/>
    <property type="project" value="UniProtKB-KW"/>
</dbReference>
<dbReference type="InterPro" id="IPR013437">
    <property type="entry name" value="FtsW"/>
</dbReference>
<evidence type="ECO:0000256" key="10">
    <source>
        <dbReference type="ARBA" id="ARBA00022989"/>
    </source>
</evidence>
<keyword evidence="5" id="KW-0328">Glycosyltransferase</keyword>
<evidence type="ECO:0000256" key="5">
    <source>
        <dbReference type="ARBA" id="ARBA00022676"/>
    </source>
</evidence>
<feature type="transmembrane region" description="Helical" evidence="21">
    <location>
        <begin position="176"/>
        <end position="193"/>
    </location>
</feature>
<dbReference type="GO" id="GO:0008955">
    <property type="term" value="F:peptidoglycan glycosyltransferase activity"/>
    <property type="evidence" value="ECO:0007669"/>
    <property type="project" value="UniProtKB-EC"/>
</dbReference>
<keyword evidence="11 21" id="KW-0472">Membrane</keyword>
<evidence type="ECO:0000256" key="16">
    <source>
        <dbReference type="ARBA" id="ARBA00038053"/>
    </source>
</evidence>
<protein>
    <recommendedName>
        <fullName evidence="17">Probable peptidoglycan glycosyltransferase FtsW</fullName>
        <ecNumber evidence="19">2.4.99.28</ecNumber>
    </recommendedName>
    <alternativeName>
        <fullName evidence="18">Cell division protein FtsW</fullName>
    </alternativeName>
    <alternativeName>
        <fullName evidence="15">Cell wall polymerase</fullName>
    </alternativeName>
    <alternativeName>
        <fullName evidence="14">Peptidoglycan polymerase</fullName>
    </alternativeName>
</protein>
<evidence type="ECO:0000256" key="19">
    <source>
        <dbReference type="ARBA" id="ARBA00044770"/>
    </source>
</evidence>
<organism evidence="22 23">
    <name type="scientific">Candidatus Falkowbacteria bacterium GW2011_GWE1_38_31</name>
    <dbReference type="NCBI Taxonomy" id="1618638"/>
    <lineage>
        <taxon>Bacteria</taxon>
        <taxon>Candidatus Falkowiibacteriota</taxon>
    </lineage>
</organism>
<feature type="transmembrane region" description="Helical" evidence="21">
    <location>
        <begin position="54"/>
        <end position="75"/>
    </location>
</feature>
<keyword evidence="7 21" id="KW-0812">Transmembrane</keyword>
<evidence type="ECO:0000256" key="4">
    <source>
        <dbReference type="ARBA" id="ARBA00022618"/>
    </source>
</evidence>
<keyword evidence="10 21" id="KW-1133">Transmembrane helix</keyword>
<comment type="catalytic activity">
    <reaction evidence="20">
        <text>[GlcNAc-(1-&gt;4)-Mur2Ac(oyl-L-Ala-gamma-D-Glu-L-Lys-D-Ala-D-Ala)](n)-di-trans,octa-cis-undecaprenyl diphosphate + beta-D-GlcNAc-(1-&gt;4)-Mur2Ac(oyl-L-Ala-gamma-D-Glu-L-Lys-D-Ala-D-Ala)-di-trans,octa-cis-undecaprenyl diphosphate = [GlcNAc-(1-&gt;4)-Mur2Ac(oyl-L-Ala-gamma-D-Glu-L-Lys-D-Ala-D-Ala)](n+1)-di-trans,octa-cis-undecaprenyl diphosphate + di-trans,octa-cis-undecaprenyl diphosphate + H(+)</text>
        <dbReference type="Rhea" id="RHEA:23708"/>
        <dbReference type="Rhea" id="RHEA-COMP:9602"/>
        <dbReference type="Rhea" id="RHEA-COMP:9603"/>
        <dbReference type="ChEBI" id="CHEBI:15378"/>
        <dbReference type="ChEBI" id="CHEBI:58405"/>
        <dbReference type="ChEBI" id="CHEBI:60033"/>
        <dbReference type="ChEBI" id="CHEBI:78435"/>
        <dbReference type="EC" id="2.4.99.28"/>
    </reaction>
</comment>
<comment type="pathway">
    <text evidence="2">Cell wall biogenesis; peptidoglycan biosynthesis.</text>
</comment>
<evidence type="ECO:0000256" key="21">
    <source>
        <dbReference type="SAM" id="Phobius"/>
    </source>
</evidence>
<evidence type="ECO:0000313" key="22">
    <source>
        <dbReference type="EMBL" id="KKQ70706.1"/>
    </source>
</evidence>
<keyword evidence="3" id="KW-1003">Cell membrane</keyword>
<accession>A0A0G0N0T0</accession>
<evidence type="ECO:0000256" key="12">
    <source>
        <dbReference type="ARBA" id="ARBA00023306"/>
    </source>
</evidence>
<dbReference type="AlphaFoldDB" id="A0A0G0N0T0"/>
<dbReference type="Pfam" id="PF01098">
    <property type="entry name" value="FTSW_RODA_SPOVE"/>
    <property type="match status" value="1"/>
</dbReference>
<dbReference type="PATRIC" id="fig|1618638.3.peg.384"/>
<keyword evidence="6" id="KW-0808">Transferase</keyword>
<proteinExistence type="inferred from homology"/>
<keyword evidence="4" id="KW-0132">Cell division</keyword>
<dbReference type="EC" id="2.4.99.28" evidence="19"/>
<dbReference type="InterPro" id="IPR001182">
    <property type="entry name" value="FtsW/RodA"/>
</dbReference>
<name>A0A0G0N0T0_9BACT</name>
<dbReference type="EMBL" id="LBUU01000003">
    <property type="protein sequence ID" value="KKQ70706.1"/>
    <property type="molecule type" value="Genomic_DNA"/>
</dbReference>
<evidence type="ECO:0000256" key="14">
    <source>
        <dbReference type="ARBA" id="ARBA00032370"/>
    </source>
</evidence>
<dbReference type="GO" id="GO:0005886">
    <property type="term" value="C:plasma membrane"/>
    <property type="evidence" value="ECO:0007669"/>
    <property type="project" value="UniProtKB-SubCell"/>
</dbReference>
<keyword evidence="9" id="KW-0573">Peptidoglycan synthesis</keyword>
<feature type="transmembrane region" description="Helical" evidence="21">
    <location>
        <begin position="200"/>
        <end position="220"/>
    </location>
</feature>
<evidence type="ECO:0000256" key="20">
    <source>
        <dbReference type="ARBA" id="ARBA00049902"/>
    </source>
</evidence>
<feature type="transmembrane region" description="Helical" evidence="21">
    <location>
        <begin position="351"/>
        <end position="372"/>
    </location>
</feature>
<evidence type="ECO:0000256" key="7">
    <source>
        <dbReference type="ARBA" id="ARBA00022692"/>
    </source>
</evidence>
<evidence type="ECO:0000256" key="1">
    <source>
        <dbReference type="ARBA" id="ARBA00004651"/>
    </source>
</evidence>
<comment type="similarity">
    <text evidence="16">Belongs to the SEDS family. FtsW subfamily.</text>
</comment>
<keyword evidence="8" id="KW-0133">Cell shape</keyword>
<dbReference type="PANTHER" id="PTHR30474">
    <property type="entry name" value="CELL CYCLE PROTEIN"/>
    <property type="match status" value="1"/>
</dbReference>